<comment type="caution">
    <text evidence="1">The sequence shown here is derived from an EMBL/GenBank/DDBJ whole genome shotgun (WGS) entry which is preliminary data.</text>
</comment>
<sequence>MWLKENDAADSALEAGWDIPVVSTLQQALEATVEHSGSSERTSIDNETLTATANDTSVIIVTAGGDFNLTDDIIVKHGFSTNLWEASFWGMNTAVNIQNTSVSYITDINVTTHNGAGNIYAYGSETVVHVDGAWLHSSGAAAHGLMHLVTERLLRPVCVIILGEAAARPSLVIYTVRNPLMI</sequence>
<dbReference type="Proteomes" id="UP000186955">
    <property type="component" value="Unassembled WGS sequence"/>
</dbReference>
<dbReference type="EMBL" id="MNBE01000276">
    <property type="protein sequence ID" value="OKP11580.1"/>
    <property type="molecule type" value="Genomic_DNA"/>
</dbReference>
<name>A0A1Q5UGH1_9EURO</name>
<evidence type="ECO:0000313" key="2">
    <source>
        <dbReference type="Proteomes" id="UP000186955"/>
    </source>
</evidence>
<dbReference type="OrthoDB" id="10018600at2759"/>
<dbReference type="STRING" id="1316194.A0A1Q5UGH1"/>
<dbReference type="AlphaFoldDB" id="A0A1Q5UGH1"/>
<accession>A0A1Q5UGH1</accession>
<keyword evidence="2" id="KW-1185">Reference proteome</keyword>
<organism evidence="1 2">
    <name type="scientific">Penicillium subrubescens</name>
    <dbReference type="NCBI Taxonomy" id="1316194"/>
    <lineage>
        <taxon>Eukaryota</taxon>
        <taxon>Fungi</taxon>
        <taxon>Dikarya</taxon>
        <taxon>Ascomycota</taxon>
        <taxon>Pezizomycotina</taxon>
        <taxon>Eurotiomycetes</taxon>
        <taxon>Eurotiomycetidae</taxon>
        <taxon>Eurotiales</taxon>
        <taxon>Aspergillaceae</taxon>
        <taxon>Penicillium</taxon>
    </lineage>
</organism>
<protein>
    <submittedName>
        <fullName evidence="1">Uncharacterized protein</fullName>
    </submittedName>
</protein>
<reference evidence="1 2" key="1">
    <citation type="submission" date="2016-10" db="EMBL/GenBank/DDBJ databases">
        <title>Genome sequence of the ascomycete fungus Penicillium subrubescens.</title>
        <authorList>
            <person name="De Vries R.P."/>
            <person name="Peng M."/>
            <person name="Dilokpimol A."/>
            <person name="Hilden K."/>
            <person name="Makela M.R."/>
            <person name="Grigoriev I."/>
            <person name="Riley R."/>
            <person name="Granchi Z."/>
        </authorList>
    </citation>
    <scope>NUCLEOTIDE SEQUENCE [LARGE SCALE GENOMIC DNA]</scope>
    <source>
        <strain evidence="1 2">CBS 132785</strain>
    </source>
</reference>
<proteinExistence type="predicted"/>
<evidence type="ECO:0000313" key="1">
    <source>
        <dbReference type="EMBL" id="OKP11580.1"/>
    </source>
</evidence>
<gene>
    <name evidence="1" type="ORF">PENSUB_2882</name>
</gene>